<comment type="caution">
    <text evidence="3">The sequence shown here is derived from an EMBL/GenBank/DDBJ whole genome shotgun (WGS) entry which is preliminary data.</text>
</comment>
<organism evidence="3 4">
    <name type="scientific">Cognatilysobacter xinjiangensis</name>
    <dbReference type="NCBI Taxonomy" id="546892"/>
    <lineage>
        <taxon>Bacteria</taxon>
        <taxon>Pseudomonadati</taxon>
        <taxon>Pseudomonadota</taxon>
        <taxon>Gammaproteobacteria</taxon>
        <taxon>Lysobacterales</taxon>
        <taxon>Lysobacteraceae</taxon>
        <taxon>Cognatilysobacter</taxon>
    </lineage>
</organism>
<evidence type="ECO:0000259" key="2">
    <source>
        <dbReference type="Pfam" id="PF03544"/>
    </source>
</evidence>
<feature type="domain" description="TonB C-terminal" evidence="2">
    <location>
        <begin position="131"/>
        <end position="193"/>
    </location>
</feature>
<accession>A0ABQ3C712</accession>
<protein>
    <recommendedName>
        <fullName evidence="2">TonB C-terminal domain-containing protein</fullName>
    </recommendedName>
</protein>
<sequence length="193" mass="20257">MVLVIALLVPSRPLIRSHEANALVVDVVPSRPLPPPPAERSPSPTPQAQSAPKPSPSPSAPLVTESAPSDGAASPPHIWTFDPSQGVTVVVYGQRPTLDLPAADRPAAEISGYRAGFEPSEIEGLNGPHAGGSVLFDVLVDESGMASAVVPVERNCSERAFETALAVVSQWRYAPATFAGTPVQGWLQVRIDF</sequence>
<keyword evidence="4" id="KW-1185">Reference proteome</keyword>
<dbReference type="EMBL" id="BMXY01000004">
    <property type="protein sequence ID" value="GGZ70654.1"/>
    <property type="molecule type" value="Genomic_DNA"/>
</dbReference>
<dbReference type="Pfam" id="PF03544">
    <property type="entry name" value="TonB_C"/>
    <property type="match status" value="1"/>
</dbReference>
<feature type="compositionally biased region" description="Pro residues" evidence="1">
    <location>
        <begin position="33"/>
        <end position="45"/>
    </location>
</feature>
<dbReference type="Gene3D" id="3.30.1150.10">
    <property type="match status" value="1"/>
</dbReference>
<proteinExistence type="predicted"/>
<name>A0ABQ3C712_9GAMM</name>
<evidence type="ECO:0000256" key="1">
    <source>
        <dbReference type="SAM" id="MobiDB-lite"/>
    </source>
</evidence>
<evidence type="ECO:0000313" key="3">
    <source>
        <dbReference type="EMBL" id="GGZ70654.1"/>
    </source>
</evidence>
<feature type="region of interest" description="Disordered" evidence="1">
    <location>
        <begin position="33"/>
        <end position="78"/>
    </location>
</feature>
<dbReference type="Proteomes" id="UP000643403">
    <property type="component" value="Unassembled WGS sequence"/>
</dbReference>
<dbReference type="SUPFAM" id="SSF74653">
    <property type="entry name" value="TolA/TonB C-terminal domain"/>
    <property type="match status" value="1"/>
</dbReference>
<dbReference type="InterPro" id="IPR037682">
    <property type="entry name" value="TonB_C"/>
</dbReference>
<reference evidence="4" key="1">
    <citation type="journal article" date="2019" name="Int. J. Syst. Evol. Microbiol.">
        <title>The Global Catalogue of Microorganisms (GCM) 10K type strain sequencing project: providing services to taxonomists for standard genome sequencing and annotation.</title>
        <authorList>
            <consortium name="The Broad Institute Genomics Platform"/>
            <consortium name="The Broad Institute Genome Sequencing Center for Infectious Disease"/>
            <person name="Wu L."/>
            <person name="Ma J."/>
        </authorList>
    </citation>
    <scope>NUCLEOTIDE SEQUENCE [LARGE SCALE GENOMIC DNA]</scope>
    <source>
        <strain evidence="4">KCTC 22558</strain>
    </source>
</reference>
<gene>
    <name evidence="3" type="ORF">GCM10008101_26230</name>
</gene>
<evidence type="ECO:0000313" key="4">
    <source>
        <dbReference type="Proteomes" id="UP000643403"/>
    </source>
</evidence>